<keyword evidence="2" id="KW-1185">Reference proteome</keyword>
<organism evidence="1 2">
    <name type="scientific">Halteria grandinella</name>
    <dbReference type="NCBI Taxonomy" id="5974"/>
    <lineage>
        <taxon>Eukaryota</taxon>
        <taxon>Sar</taxon>
        <taxon>Alveolata</taxon>
        <taxon>Ciliophora</taxon>
        <taxon>Intramacronucleata</taxon>
        <taxon>Spirotrichea</taxon>
        <taxon>Stichotrichia</taxon>
        <taxon>Sporadotrichida</taxon>
        <taxon>Halteriidae</taxon>
        <taxon>Halteria</taxon>
    </lineage>
</organism>
<accession>A0A8J8T4A1</accession>
<evidence type="ECO:0000313" key="2">
    <source>
        <dbReference type="Proteomes" id="UP000785679"/>
    </source>
</evidence>
<protein>
    <submittedName>
        <fullName evidence="1">Uncharacterized protein</fullName>
    </submittedName>
</protein>
<evidence type="ECO:0000313" key="1">
    <source>
        <dbReference type="EMBL" id="TNV81782.1"/>
    </source>
</evidence>
<dbReference type="Proteomes" id="UP000785679">
    <property type="component" value="Unassembled WGS sequence"/>
</dbReference>
<dbReference type="OrthoDB" id="7401160at2759"/>
<comment type="caution">
    <text evidence="1">The sequence shown here is derived from an EMBL/GenBank/DDBJ whole genome shotgun (WGS) entry which is preliminary data.</text>
</comment>
<dbReference type="EMBL" id="RRYP01005742">
    <property type="protein sequence ID" value="TNV81782.1"/>
    <property type="molecule type" value="Genomic_DNA"/>
</dbReference>
<dbReference type="AlphaFoldDB" id="A0A8J8T4A1"/>
<sequence>MLKQINNIIKQRRSLFSSGVGIPIQDAFGPNRQDWLKARAPMYGPDQQNLQYEYSEKAADDQTIINILTKDKVKDSILDFWGEGRLYQSPPLLTGFKNSFNLNHQYQLVSNGIQQGYKIPNRIPVKDYDCTDIEKYIDSNTFNTITLMGAPITSKTSEAISRIIRKDTGKVILYDPGHYQKDIIERVLKKINFIEHPLIKLDPQFIEKDMMKPVITYVNKDALKMDAQFSIIAQEYDRAVLLLEKLFDNDYIQDICEILKPYASQEQIFRLGYRLCKGIRGPEIIRQCKFEKSLEDLLLNKDSEFEISLDHGVTNKLSVNGDVANDSYRNAFFHSLDYKESQNSRLRICPQESGNYFYIRILHGAENRLSTAGEVESNDYRTPAFYSSSNSEYSNYSKIRIIPQESGKYFILKLAHGVDNRLSANGNVEKNDYRKAFFHSKEYSDQFNNYYRIKITKK</sequence>
<reference evidence="1" key="1">
    <citation type="submission" date="2019-06" db="EMBL/GenBank/DDBJ databases">
        <authorList>
            <person name="Zheng W."/>
        </authorList>
    </citation>
    <scope>NUCLEOTIDE SEQUENCE</scope>
    <source>
        <strain evidence="1">QDHG01</strain>
    </source>
</reference>
<name>A0A8J8T4A1_HALGN</name>
<gene>
    <name evidence="1" type="ORF">FGO68_gene6915</name>
</gene>
<proteinExistence type="predicted"/>